<dbReference type="Proteomes" id="UP000177187">
    <property type="component" value="Unassembled WGS sequence"/>
</dbReference>
<reference evidence="1 2" key="1">
    <citation type="journal article" date="2016" name="Nat. Commun.">
        <title>Thousands of microbial genomes shed light on interconnected biogeochemical processes in an aquifer system.</title>
        <authorList>
            <person name="Anantharaman K."/>
            <person name="Brown C.T."/>
            <person name="Hug L.A."/>
            <person name="Sharon I."/>
            <person name="Castelle C.J."/>
            <person name="Probst A.J."/>
            <person name="Thomas B.C."/>
            <person name="Singh A."/>
            <person name="Wilkins M.J."/>
            <person name="Karaoz U."/>
            <person name="Brodie E.L."/>
            <person name="Williams K.H."/>
            <person name="Hubbard S.S."/>
            <person name="Banfield J.F."/>
        </authorList>
    </citation>
    <scope>NUCLEOTIDE SEQUENCE [LARGE SCALE GENOMIC DNA]</scope>
</reference>
<dbReference type="AlphaFoldDB" id="A0A1F5FFP8"/>
<organism evidence="1 2">
    <name type="scientific">Candidatus Coatesbacteria bacterium RBG_13_66_14</name>
    <dbReference type="NCBI Taxonomy" id="1817816"/>
    <lineage>
        <taxon>Bacteria</taxon>
        <taxon>Candidatus Coatesiibacteriota</taxon>
    </lineage>
</organism>
<accession>A0A1F5FFP8</accession>
<sequence length="175" mass="19466">MDDLRDRIADDRSGLESKLARLVPGYQGYKELKTRREADRLLRELLVARLDGLRVKLREMVISLTNNGLLELLKAVDAVEDRLETVTDAFRYADYGYSGKTDPVKVTGEVLDQLYEYDEGLLEKVGRLVESGEGLGTAEANAESVKNVLLAFDTELKGFAAVARDRSKVLSGVEL</sequence>
<gene>
    <name evidence="1" type="ORF">A2Y64_00065</name>
</gene>
<name>A0A1F5FFP8_9BACT</name>
<evidence type="ECO:0000313" key="2">
    <source>
        <dbReference type="Proteomes" id="UP000177187"/>
    </source>
</evidence>
<dbReference type="EMBL" id="MFAF01000039">
    <property type="protein sequence ID" value="OGD78354.1"/>
    <property type="molecule type" value="Genomic_DNA"/>
</dbReference>
<evidence type="ECO:0000313" key="1">
    <source>
        <dbReference type="EMBL" id="OGD78354.1"/>
    </source>
</evidence>
<protein>
    <submittedName>
        <fullName evidence="1">Uncharacterized protein</fullName>
    </submittedName>
</protein>
<dbReference type="STRING" id="1817816.A2Y64_00065"/>
<comment type="caution">
    <text evidence="1">The sequence shown here is derived from an EMBL/GenBank/DDBJ whole genome shotgun (WGS) entry which is preliminary data.</text>
</comment>
<proteinExistence type="predicted"/>